<dbReference type="RefSeq" id="WP_408336099.1">
    <property type="nucleotide sequence ID" value="NZ_JAQQFH010000065.1"/>
</dbReference>
<dbReference type="Proteomes" id="UP001629249">
    <property type="component" value="Unassembled WGS sequence"/>
</dbReference>
<proteinExistence type="predicted"/>
<evidence type="ECO:0008006" key="3">
    <source>
        <dbReference type="Google" id="ProtNLM"/>
    </source>
</evidence>
<reference evidence="1 2" key="1">
    <citation type="journal article" date="2024" name="Chem. Sci.">
        <title>Discovery of megapolipeptins by genome mining of a Burkholderiales bacteria collection.</title>
        <authorList>
            <person name="Paulo B.S."/>
            <person name="Recchia M.J.J."/>
            <person name="Lee S."/>
            <person name="Fergusson C.H."/>
            <person name="Romanowski S.B."/>
            <person name="Hernandez A."/>
            <person name="Krull N."/>
            <person name="Liu D.Y."/>
            <person name="Cavanagh H."/>
            <person name="Bos A."/>
            <person name="Gray C.A."/>
            <person name="Murphy B.T."/>
            <person name="Linington R.G."/>
            <person name="Eustaquio A.S."/>
        </authorList>
    </citation>
    <scope>NUCLEOTIDE SEQUENCE [LARGE SCALE GENOMIC DNA]</scope>
    <source>
        <strain evidence="1 2">RL16-012-BIC-B</strain>
    </source>
</reference>
<keyword evidence="2" id="KW-1185">Reference proteome</keyword>
<sequence length="48" mass="5205">MIFNKSATVRDGLKQVGNSMLVVCQAQVTQLVSDSAQHQQSNQASRIS</sequence>
<dbReference type="EMBL" id="JAQQFN010000057">
    <property type="protein sequence ID" value="MFL9889047.1"/>
    <property type="molecule type" value="Genomic_DNA"/>
</dbReference>
<organism evidence="1 2">
    <name type="scientific">Paraburkholderia agricolaris</name>
    <dbReference type="NCBI Taxonomy" id="2152888"/>
    <lineage>
        <taxon>Bacteria</taxon>
        <taxon>Pseudomonadati</taxon>
        <taxon>Pseudomonadota</taxon>
        <taxon>Betaproteobacteria</taxon>
        <taxon>Burkholderiales</taxon>
        <taxon>Burkholderiaceae</taxon>
        <taxon>Paraburkholderia</taxon>
    </lineage>
</organism>
<evidence type="ECO:0000313" key="2">
    <source>
        <dbReference type="Proteomes" id="UP001629249"/>
    </source>
</evidence>
<evidence type="ECO:0000313" key="1">
    <source>
        <dbReference type="EMBL" id="MFL9889047.1"/>
    </source>
</evidence>
<protein>
    <recommendedName>
        <fullName evidence="3">Methyl-accepting chemotaxis protein</fullName>
    </recommendedName>
</protein>
<comment type="caution">
    <text evidence="1">The sequence shown here is derived from an EMBL/GenBank/DDBJ whole genome shotgun (WGS) entry which is preliminary data.</text>
</comment>
<name>A0ABW9A0N9_9BURK</name>
<gene>
    <name evidence="1" type="ORF">PQR66_38915</name>
</gene>
<accession>A0ABW9A0N9</accession>